<evidence type="ECO:0000313" key="4">
    <source>
        <dbReference type="RefSeq" id="XP_008219513.1"/>
    </source>
</evidence>
<dbReference type="PROSITE" id="PS50195">
    <property type="entry name" value="PX"/>
    <property type="match status" value="1"/>
</dbReference>
<keyword evidence="3" id="KW-1185">Reference proteome</keyword>
<dbReference type="SMART" id="SM00312">
    <property type="entry name" value="PX"/>
    <property type="match status" value="1"/>
</dbReference>
<dbReference type="Proteomes" id="UP000694861">
    <property type="component" value="Linkage group LG2"/>
</dbReference>
<dbReference type="SUPFAM" id="SSF64268">
    <property type="entry name" value="PX domain"/>
    <property type="match status" value="1"/>
</dbReference>
<dbReference type="InterPro" id="IPR044588">
    <property type="entry name" value="EREX-like"/>
</dbReference>
<reference evidence="3" key="1">
    <citation type="journal article" date="2012" name="Nat. Commun.">
        <title>The genome of Prunus mume.</title>
        <authorList>
            <person name="Zhang Q."/>
            <person name="Chen W."/>
            <person name="Sun L."/>
            <person name="Zhao F."/>
            <person name="Huang B."/>
            <person name="Yang W."/>
            <person name="Tao Y."/>
            <person name="Wang J."/>
            <person name="Yuan Z."/>
            <person name="Fan G."/>
            <person name="Xing Z."/>
            <person name="Han C."/>
            <person name="Pan H."/>
            <person name="Zhong X."/>
            <person name="Shi W."/>
            <person name="Liang X."/>
            <person name="Du D."/>
            <person name="Sun F."/>
            <person name="Xu Z."/>
            <person name="Hao R."/>
            <person name="Lv T."/>
            <person name="Lv Y."/>
            <person name="Zheng Z."/>
            <person name="Sun M."/>
            <person name="Luo L."/>
            <person name="Cai M."/>
            <person name="Gao Y."/>
            <person name="Wang J."/>
            <person name="Yin Y."/>
            <person name="Xu X."/>
            <person name="Cheng T."/>
            <person name="Wang J."/>
        </authorList>
    </citation>
    <scope>NUCLEOTIDE SEQUENCE [LARGE SCALE GENOMIC DNA]</scope>
</reference>
<evidence type="ECO:0000259" key="2">
    <source>
        <dbReference type="PROSITE" id="PS50195"/>
    </source>
</evidence>
<name>A0ABM0N4Q2_PRUMU</name>
<dbReference type="GeneID" id="103319712"/>
<dbReference type="RefSeq" id="XP_008219513.1">
    <property type="nucleotide sequence ID" value="XM_008221291.2"/>
</dbReference>
<dbReference type="Pfam" id="PF00787">
    <property type="entry name" value="PX"/>
    <property type="match status" value="1"/>
</dbReference>
<feature type="domain" description="PX" evidence="2">
    <location>
        <begin position="1"/>
        <end position="107"/>
    </location>
</feature>
<dbReference type="PANTHER" id="PTHR46856">
    <property type="entry name" value="PX DOMAIN-CONTAINING PROTEIN EREL1-RELATED"/>
    <property type="match status" value="1"/>
</dbReference>
<dbReference type="Gene3D" id="3.30.1520.10">
    <property type="entry name" value="Phox-like domain"/>
    <property type="match status" value="1"/>
</dbReference>
<dbReference type="PANTHER" id="PTHR46856:SF1">
    <property type="entry name" value="PX DOMAIN-CONTAINING PROTEIN EREL1-RELATED"/>
    <property type="match status" value="1"/>
</dbReference>
<sequence>MTLQCLSMPRFYRVQVGVQSPEGVTTTSGVLRRFNDFLKLFNDLKKAFPKKNLPPTPPKGLLRMKSRELLEERRCSLEAWMTKLLSDIDISRSVAVASFLELESAARSSFQDASQNTSEVNSLQSPSNSALPVIVGSSSITSDYGSDTAYETSELGTPRQARDDSSEIGIEDLLLDEDLTSPIEKLVKYGMTNIDEGLFMGQTILEQLEGLPKHKVHARNVNNVIGKDTYNGNASKTSIQARNGMELFSAPEHSKVFGHSRKLSNESVGSDVSSQRGSEMSNSGVPNSSGDGSFDLVGGAEVSSIMEILGNAELQTSGGTQVVLPLDQRHKLSRVLLTMQRRLVTAKTDMEDLIARLNQEIAVKDYLTTKVKDLEVELETTRQKSKENLQQAILIERERFTKMQWDMEELRRKSLEMELKLKSEQDNRSCADATKDSTVQEKDIMPQELDPYKEQLENLSKRYEELEAKSKADIKVLVKEVKSLRSSQKELKHELSKSLKEKSEAEKLLQQEKQTSKLGETARERLLHDCRILHKQLQECNINFPADPSMLPEASDLLATSDNRISLLLSEVQLLAQDNGATTDVGEVDNFVDDTRTTDDELRKMLADIFSENASLRKQLNSVIRQACKMDIASNQDDVPQDKLHS</sequence>
<protein>
    <submittedName>
        <fullName evidence="4">Uncharacterized protein LOC103319712 isoform X2</fullName>
    </submittedName>
</protein>
<gene>
    <name evidence="4" type="primary">LOC103319712</name>
</gene>
<accession>A0ABM0N4Q2</accession>
<feature type="compositionally biased region" description="Polar residues" evidence="1">
    <location>
        <begin position="265"/>
        <end position="291"/>
    </location>
</feature>
<dbReference type="InterPro" id="IPR036871">
    <property type="entry name" value="PX_dom_sf"/>
</dbReference>
<organism evidence="3 4">
    <name type="scientific">Prunus mume</name>
    <name type="common">Japanese apricot</name>
    <name type="synonym">Armeniaca mume</name>
    <dbReference type="NCBI Taxonomy" id="102107"/>
    <lineage>
        <taxon>Eukaryota</taxon>
        <taxon>Viridiplantae</taxon>
        <taxon>Streptophyta</taxon>
        <taxon>Embryophyta</taxon>
        <taxon>Tracheophyta</taxon>
        <taxon>Spermatophyta</taxon>
        <taxon>Magnoliopsida</taxon>
        <taxon>eudicotyledons</taxon>
        <taxon>Gunneridae</taxon>
        <taxon>Pentapetalae</taxon>
        <taxon>rosids</taxon>
        <taxon>fabids</taxon>
        <taxon>Rosales</taxon>
        <taxon>Rosaceae</taxon>
        <taxon>Amygdaloideae</taxon>
        <taxon>Amygdaleae</taxon>
        <taxon>Prunus</taxon>
    </lineage>
</organism>
<dbReference type="InterPro" id="IPR001683">
    <property type="entry name" value="PX_dom"/>
</dbReference>
<evidence type="ECO:0000256" key="1">
    <source>
        <dbReference type="SAM" id="MobiDB-lite"/>
    </source>
</evidence>
<reference evidence="4" key="2">
    <citation type="submission" date="2025-08" db="UniProtKB">
        <authorList>
            <consortium name="RefSeq"/>
        </authorList>
    </citation>
    <scope>IDENTIFICATION</scope>
</reference>
<evidence type="ECO:0000313" key="3">
    <source>
        <dbReference type="Proteomes" id="UP000694861"/>
    </source>
</evidence>
<proteinExistence type="predicted"/>
<feature type="region of interest" description="Disordered" evidence="1">
    <location>
        <begin position="423"/>
        <end position="446"/>
    </location>
</feature>
<feature type="region of interest" description="Disordered" evidence="1">
    <location>
        <begin position="258"/>
        <end position="292"/>
    </location>
</feature>